<keyword evidence="3" id="KW-1185">Reference proteome</keyword>
<dbReference type="Pfam" id="PF08975">
    <property type="entry name" value="2H-phosphodiest"/>
    <property type="match status" value="1"/>
</dbReference>
<dbReference type="SUPFAM" id="SSF55144">
    <property type="entry name" value="LigT-like"/>
    <property type="match status" value="1"/>
</dbReference>
<dbReference type="OrthoDB" id="2967263at2759"/>
<dbReference type="RefSeq" id="XP_018737559.1">
    <property type="nucleotide sequence ID" value="XM_018879665.1"/>
</dbReference>
<name>A0A167FBR6_9ASCO</name>
<dbReference type="KEGG" id="slb:AWJ20_2702"/>
<feature type="domain" description="DUF1868" evidence="1">
    <location>
        <begin position="18"/>
        <end position="77"/>
    </location>
</feature>
<organism evidence="2 3">
    <name type="scientific">Sugiyamaella lignohabitans</name>
    <dbReference type="NCBI Taxonomy" id="796027"/>
    <lineage>
        <taxon>Eukaryota</taxon>
        <taxon>Fungi</taxon>
        <taxon>Dikarya</taxon>
        <taxon>Ascomycota</taxon>
        <taxon>Saccharomycotina</taxon>
        <taxon>Dipodascomycetes</taxon>
        <taxon>Dipodascales</taxon>
        <taxon>Trichomonascaceae</taxon>
        <taxon>Sugiyamaella</taxon>
    </lineage>
</organism>
<evidence type="ECO:0000313" key="3">
    <source>
        <dbReference type="Proteomes" id="UP000189580"/>
    </source>
</evidence>
<protein>
    <recommendedName>
        <fullName evidence="1">DUF1868 domain-containing protein</fullName>
    </recommendedName>
</protein>
<evidence type="ECO:0000259" key="1">
    <source>
        <dbReference type="Pfam" id="PF08975"/>
    </source>
</evidence>
<accession>A0A167FBR6</accession>
<dbReference type="EMBL" id="CP014503">
    <property type="protein sequence ID" value="ANB15082.1"/>
    <property type="molecule type" value="Genomic_DNA"/>
</dbReference>
<dbReference type="Gene3D" id="3.90.1140.10">
    <property type="entry name" value="Cyclic phosphodiesterase"/>
    <property type="match status" value="1"/>
</dbReference>
<reference evidence="2 3" key="1">
    <citation type="submission" date="2016-02" db="EMBL/GenBank/DDBJ databases">
        <title>Complete genome sequence and transcriptome regulation of the pentose utilising yeast Sugiyamaella lignohabitans.</title>
        <authorList>
            <person name="Bellasio M."/>
            <person name="Peymann A."/>
            <person name="Valli M."/>
            <person name="Sipitzky M."/>
            <person name="Graf A."/>
            <person name="Sauer M."/>
            <person name="Marx H."/>
            <person name="Mattanovich D."/>
        </authorList>
    </citation>
    <scope>NUCLEOTIDE SEQUENCE [LARGE SCALE GENOMIC DNA]</scope>
    <source>
        <strain evidence="2 3">CBS 10342</strain>
    </source>
</reference>
<dbReference type="GeneID" id="30034643"/>
<evidence type="ECO:0000313" key="2">
    <source>
        <dbReference type="EMBL" id="ANB15082.1"/>
    </source>
</evidence>
<sequence length="226" mass="25399">MFDVVPDSYLADILFHNRVDDRCGITVITQPPSHVIEAICLIQKRLSQVIDSQRLWLTPSENLHLTLLELIYNCSQAQVEEVLLQLNERHSLQELLSYIVSVSPVLHAPKLKLTPSAIILIFSSKDKPIPLSQYKLLLRDKVQIDLSGYSVPRYSTTTETGHITLARFIAQIKSSDVQQLESLVSGINDTLRDLVWHANNEVNVRSGPVWYGGGHRELAAANGIRN</sequence>
<gene>
    <name evidence="2" type="ORF">AWJ20_2702</name>
</gene>
<proteinExistence type="predicted"/>
<dbReference type="AlphaFoldDB" id="A0A167FBR6"/>
<dbReference type="InterPro" id="IPR015069">
    <property type="entry name" value="2H-PEstase_DUF1868"/>
</dbReference>
<dbReference type="Proteomes" id="UP000189580">
    <property type="component" value="Chromosome b"/>
</dbReference>
<dbReference type="InterPro" id="IPR009097">
    <property type="entry name" value="Cyclic_Pdiesterase"/>
</dbReference>